<accession>A0A820CF71</accession>
<dbReference type="Proteomes" id="UP000663881">
    <property type="component" value="Unassembled WGS sequence"/>
</dbReference>
<organism evidence="1 2">
    <name type="scientific">Adineta steineri</name>
    <dbReference type="NCBI Taxonomy" id="433720"/>
    <lineage>
        <taxon>Eukaryota</taxon>
        <taxon>Metazoa</taxon>
        <taxon>Spiralia</taxon>
        <taxon>Gnathifera</taxon>
        <taxon>Rotifera</taxon>
        <taxon>Eurotatoria</taxon>
        <taxon>Bdelloidea</taxon>
        <taxon>Adinetida</taxon>
        <taxon>Adinetidae</taxon>
        <taxon>Adineta</taxon>
    </lineage>
</organism>
<evidence type="ECO:0000313" key="2">
    <source>
        <dbReference type="Proteomes" id="UP000663881"/>
    </source>
</evidence>
<dbReference type="AlphaFoldDB" id="A0A820CF71"/>
<sequence>MKNPTIDSSHFAFYDFPEAEAGSFGPLEPLETNPSCSNPPSPRPNFNFLANMVVNRPWLATNSIVVSGAQHTLPKRLEKILPKFYPDNDVTRKRSHKTIYAFSQINGCAT</sequence>
<dbReference type="EMBL" id="CAJOAY010010419">
    <property type="protein sequence ID" value="CAF4221427.1"/>
    <property type="molecule type" value="Genomic_DNA"/>
</dbReference>
<proteinExistence type="predicted"/>
<protein>
    <submittedName>
        <fullName evidence="1">Uncharacterized protein</fullName>
    </submittedName>
</protein>
<evidence type="ECO:0000313" key="1">
    <source>
        <dbReference type="EMBL" id="CAF4221427.1"/>
    </source>
</evidence>
<reference evidence="1" key="1">
    <citation type="submission" date="2021-02" db="EMBL/GenBank/DDBJ databases">
        <authorList>
            <person name="Nowell W R."/>
        </authorList>
    </citation>
    <scope>NUCLEOTIDE SEQUENCE</scope>
</reference>
<comment type="caution">
    <text evidence="1">The sequence shown here is derived from an EMBL/GenBank/DDBJ whole genome shotgun (WGS) entry which is preliminary data.</text>
</comment>
<name>A0A820CF71_9BILA</name>
<gene>
    <name evidence="1" type="ORF">OKA104_LOCUS42064</name>
</gene>